<dbReference type="CDD" id="cd00063">
    <property type="entry name" value="FN3"/>
    <property type="match status" value="1"/>
</dbReference>
<accession>A0A068YMH0</accession>
<evidence type="ECO:0000313" key="2">
    <source>
        <dbReference type="EMBL" id="CDS43366.1"/>
    </source>
</evidence>
<proteinExistence type="predicted"/>
<keyword evidence="2" id="KW-0675">Receptor</keyword>
<dbReference type="InterPro" id="IPR013783">
    <property type="entry name" value="Ig-like_fold"/>
</dbReference>
<dbReference type="EMBL" id="LN902848">
    <property type="protein sequence ID" value="CDS43366.1"/>
    <property type="molecule type" value="Genomic_DNA"/>
</dbReference>
<dbReference type="Proteomes" id="UP000017246">
    <property type="component" value="Unassembled WGS sequence"/>
</dbReference>
<dbReference type="Pfam" id="PF00041">
    <property type="entry name" value="fn3"/>
    <property type="match status" value="1"/>
</dbReference>
<dbReference type="PROSITE" id="PS50853">
    <property type="entry name" value="FN3"/>
    <property type="match status" value="2"/>
</dbReference>
<name>A0A068YMH0_ECHMU</name>
<reference evidence="2" key="2">
    <citation type="submission" date="2015-11" db="EMBL/GenBank/DDBJ databases">
        <authorList>
            <person name="Zhang Y."/>
            <person name="Guo Z."/>
        </authorList>
    </citation>
    <scope>NUCLEOTIDE SEQUENCE</scope>
</reference>
<sequence>MYGKYGARFQNVLSTLVKEEDPLTITTTEVAKNLTGESLHVMDIPGRSHFVPDQPLMVAISASALVMQWSVSIASNAQFLVELYSDADLIEAHLLSPSMRQYTFQDLRPFTMYSADLAVCIDAKCGAPSAMAFAATWPGTPSAPLGVEARPRTYNSLEVTWNPPASPNGQIEGYVAVTAQPYRECYSDNLQYRRCYVNDLPANITVEVYVVACNLPNAQGQGGGCGSPSNMTVAKMWNGGFYDSLSFQVNVSINGVK</sequence>
<reference evidence="2" key="1">
    <citation type="journal article" date="2013" name="Nature">
        <title>The genomes of four tapeworm species reveal adaptations to parasitism.</title>
        <authorList>
            <person name="Tsai I.J."/>
            <person name="Zarowiecki M."/>
            <person name="Holroyd N."/>
            <person name="Garciarrubio A."/>
            <person name="Sanchez-Flores A."/>
            <person name="Brooks K.L."/>
            <person name="Tracey A."/>
            <person name="Bobes R.J."/>
            <person name="Fragoso G."/>
            <person name="Sciutto E."/>
            <person name="Aslett M."/>
            <person name="Beasley H."/>
            <person name="Bennett H.M."/>
            <person name="Cai J."/>
            <person name="Camicia F."/>
            <person name="Clark R."/>
            <person name="Cucher M."/>
            <person name="De Silva N."/>
            <person name="Day T.A."/>
            <person name="Deplazes P."/>
            <person name="Estrada K."/>
            <person name="Fernandez C."/>
            <person name="Holland P.W."/>
            <person name="Hou J."/>
            <person name="Hu S."/>
            <person name="Huckvale T."/>
            <person name="Hung S.S."/>
            <person name="Kamenetzky L."/>
            <person name="Keane J.A."/>
            <person name="Kiss F."/>
            <person name="Koziol U."/>
            <person name="Lambert O."/>
            <person name="Liu K."/>
            <person name="Luo X."/>
            <person name="Luo Y."/>
            <person name="Macchiaroli N."/>
            <person name="Nichol S."/>
            <person name="Paps J."/>
            <person name="Parkinson J."/>
            <person name="Pouchkina-Stantcheva N."/>
            <person name="Riddiford N."/>
            <person name="Rosenzvit M."/>
            <person name="Salinas G."/>
            <person name="Wasmuth J.D."/>
            <person name="Zamanian M."/>
            <person name="Zheng Y."/>
            <person name="Cai X."/>
            <person name="Soberon X."/>
            <person name="Olson P.D."/>
            <person name="Laclette J.P."/>
            <person name="Brehm K."/>
            <person name="Berriman M."/>
            <person name="Garciarrubio A."/>
            <person name="Bobes R.J."/>
            <person name="Fragoso G."/>
            <person name="Sanchez-Flores A."/>
            <person name="Estrada K."/>
            <person name="Cevallos M.A."/>
            <person name="Morett E."/>
            <person name="Gonzalez V."/>
            <person name="Portillo T."/>
            <person name="Ochoa-Leyva A."/>
            <person name="Jose M.V."/>
            <person name="Sciutto E."/>
            <person name="Landa A."/>
            <person name="Jimenez L."/>
            <person name="Valdes V."/>
            <person name="Carrero J.C."/>
            <person name="Larralde C."/>
            <person name="Morales-Montor J."/>
            <person name="Limon-Lason J."/>
            <person name="Soberon X."/>
            <person name="Laclette J.P."/>
        </authorList>
    </citation>
    <scope>NUCLEOTIDE SEQUENCE [LARGE SCALE GENOMIC DNA]</scope>
</reference>
<dbReference type="AlphaFoldDB" id="A0A068YMH0"/>
<dbReference type="Gene3D" id="2.60.40.10">
    <property type="entry name" value="Immunoglobulins"/>
    <property type="match status" value="1"/>
</dbReference>
<organism evidence="2 3">
    <name type="scientific">Echinococcus multilocularis</name>
    <name type="common">Fox tapeworm</name>
    <dbReference type="NCBI Taxonomy" id="6211"/>
    <lineage>
        <taxon>Eukaryota</taxon>
        <taxon>Metazoa</taxon>
        <taxon>Spiralia</taxon>
        <taxon>Lophotrochozoa</taxon>
        <taxon>Platyhelminthes</taxon>
        <taxon>Cestoda</taxon>
        <taxon>Eucestoda</taxon>
        <taxon>Cyclophyllidea</taxon>
        <taxon>Taeniidae</taxon>
        <taxon>Echinococcus</taxon>
    </lineage>
</organism>
<protein>
    <submittedName>
        <fullName evidence="2">Sortilin receptor</fullName>
    </submittedName>
</protein>
<dbReference type="InterPro" id="IPR036116">
    <property type="entry name" value="FN3_sf"/>
</dbReference>
<gene>
    <name evidence="2" type="ORF">EmuJ_001112200</name>
</gene>
<dbReference type="STRING" id="6211.A0A068YMH0"/>
<dbReference type="SUPFAM" id="SSF49265">
    <property type="entry name" value="Fibronectin type III"/>
    <property type="match status" value="1"/>
</dbReference>
<feature type="domain" description="Fibronectin type-III" evidence="1">
    <location>
        <begin position="143"/>
        <end position="239"/>
    </location>
</feature>
<evidence type="ECO:0000313" key="3">
    <source>
        <dbReference type="Proteomes" id="UP000017246"/>
    </source>
</evidence>
<keyword evidence="3" id="KW-1185">Reference proteome</keyword>
<feature type="domain" description="Fibronectin type-III" evidence="1">
    <location>
        <begin position="51"/>
        <end position="139"/>
    </location>
</feature>
<dbReference type="InterPro" id="IPR003961">
    <property type="entry name" value="FN3_dom"/>
</dbReference>
<evidence type="ECO:0000259" key="1">
    <source>
        <dbReference type="PROSITE" id="PS50853"/>
    </source>
</evidence>
<dbReference type="OrthoDB" id="6283917at2759"/>
<dbReference type="SMART" id="SM00060">
    <property type="entry name" value="FN3"/>
    <property type="match status" value="2"/>
</dbReference>